<evidence type="ECO:0000256" key="5">
    <source>
        <dbReference type="ARBA" id="ARBA00022927"/>
    </source>
</evidence>
<dbReference type="SUPFAM" id="SSF48452">
    <property type="entry name" value="TPR-like"/>
    <property type="match status" value="1"/>
</dbReference>
<keyword evidence="4" id="KW-0931">ER-Golgi transport</keyword>
<reference evidence="11" key="1">
    <citation type="submission" date="2025-08" db="UniProtKB">
        <authorList>
            <consortium name="RefSeq"/>
        </authorList>
    </citation>
    <scope>IDENTIFICATION</scope>
</reference>
<evidence type="ECO:0000256" key="3">
    <source>
        <dbReference type="ARBA" id="ARBA00022448"/>
    </source>
</evidence>
<dbReference type="GO" id="GO:0006886">
    <property type="term" value="P:intracellular protein transport"/>
    <property type="evidence" value="ECO:0007669"/>
    <property type="project" value="InterPro"/>
</dbReference>
<accession>A0A6P7T163</accession>
<name>A0A6P7T163_9MOLL</name>
<evidence type="ECO:0000256" key="8">
    <source>
        <dbReference type="ARBA" id="ARBA00042485"/>
    </source>
</evidence>
<dbReference type="GO" id="GO:0031201">
    <property type="term" value="C:SNARE complex"/>
    <property type="evidence" value="ECO:0007669"/>
    <property type="project" value="TreeGrafter"/>
</dbReference>
<evidence type="ECO:0000256" key="7">
    <source>
        <dbReference type="ARBA" id="ARBA00040047"/>
    </source>
</evidence>
<dbReference type="GO" id="GO:0005483">
    <property type="term" value="F:soluble NSF attachment protein activity"/>
    <property type="evidence" value="ECO:0007669"/>
    <property type="project" value="TreeGrafter"/>
</dbReference>
<proteinExistence type="inferred from homology"/>
<keyword evidence="5" id="KW-0653">Protein transport</keyword>
<feature type="compositionally biased region" description="Basic and acidic residues" evidence="9">
    <location>
        <begin position="1"/>
        <end position="17"/>
    </location>
</feature>
<dbReference type="InterPro" id="IPR011990">
    <property type="entry name" value="TPR-like_helical_dom_sf"/>
</dbReference>
<dbReference type="Gene3D" id="1.25.40.10">
    <property type="entry name" value="Tetratricopeptide repeat domain"/>
    <property type="match status" value="1"/>
</dbReference>
<keyword evidence="10" id="KW-1185">Reference proteome</keyword>
<evidence type="ECO:0000313" key="10">
    <source>
        <dbReference type="Proteomes" id="UP000515154"/>
    </source>
</evidence>
<dbReference type="GO" id="GO:0019905">
    <property type="term" value="F:syntaxin binding"/>
    <property type="evidence" value="ECO:0007669"/>
    <property type="project" value="TreeGrafter"/>
</dbReference>
<comment type="similarity">
    <text evidence="2">Belongs to the SNAP family.</text>
</comment>
<evidence type="ECO:0000256" key="1">
    <source>
        <dbReference type="ARBA" id="ARBA00004170"/>
    </source>
</evidence>
<organism evidence="10 11">
    <name type="scientific">Octopus sinensis</name>
    <name type="common">East Asian common octopus</name>
    <dbReference type="NCBI Taxonomy" id="2607531"/>
    <lineage>
        <taxon>Eukaryota</taxon>
        <taxon>Metazoa</taxon>
        <taxon>Spiralia</taxon>
        <taxon>Lophotrochozoa</taxon>
        <taxon>Mollusca</taxon>
        <taxon>Cephalopoda</taxon>
        <taxon>Coleoidea</taxon>
        <taxon>Octopodiformes</taxon>
        <taxon>Octopoda</taxon>
        <taxon>Incirrata</taxon>
        <taxon>Octopodidae</taxon>
        <taxon>Octopus</taxon>
    </lineage>
</organism>
<dbReference type="Pfam" id="PF14938">
    <property type="entry name" value="SNAP"/>
    <property type="match status" value="1"/>
</dbReference>
<dbReference type="PANTHER" id="PTHR13768">
    <property type="entry name" value="SOLUBLE NSF ATTACHMENT PROTEIN SNAP"/>
    <property type="match status" value="1"/>
</dbReference>
<protein>
    <recommendedName>
        <fullName evidence="7">Gamma-soluble NSF attachment protein</fullName>
    </recommendedName>
    <alternativeName>
        <fullName evidence="8">N-ethylmaleimide-sensitive factor attachment protein gamma</fullName>
    </alternativeName>
</protein>
<dbReference type="KEGG" id="osn:115218673"/>
<dbReference type="PANTHER" id="PTHR13768:SF2">
    <property type="entry name" value="GAMMA-SOLUBLE NSF ATTACHMENT PROTEIN"/>
    <property type="match status" value="1"/>
</dbReference>
<evidence type="ECO:0000256" key="2">
    <source>
        <dbReference type="ARBA" id="ARBA00010050"/>
    </source>
</evidence>
<evidence type="ECO:0000256" key="9">
    <source>
        <dbReference type="SAM" id="MobiDB-lite"/>
    </source>
</evidence>
<keyword evidence="3" id="KW-0813">Transport</keyword>
<dbReference type="InterPro" id="IPR000744">
    <property type="entry name" value="NSF_attach"/>
</dbReference>
<comment type="subcellular location">
    <subcellularLocation>
        <location evidence="1">Membrane</location>
        <topology evidence="1">Peripheral membrane protein</topology>
    </subcellularLocation>
</comment>
<sequence length="322" mass="36306">MAMNEKKLNEGHAHMRTAENSQKTSLFKWKPDLDVAIEEYSKAAVCFRTCKAYDLAKNAYLKAAELQAQTNAKFYAGKSYEQVALLCKETKQLEQAAELLEKASAMFMDHGTPDSARLVLEKGAKMVEQEFPLKAVHMYKKASAIADNEDRPNNAAENIGKAARILIHQRKLEQSIEYLKKEIHHHKKTQNWPMIGKAAVGVIMLYLHNEDFAGGFNFYEDYFKCPELSDGDDAMYMYRLLKAYDTADEAAGRAILDSPLVRHMDNAFAKLARDLAIPETGTSSQDWGPSPHDPIDEIAEATARLAADDYCEEEEDEELDLL</sequence>
<evidence type="ECO:0000256" key="4">
    <source>
        <dbReference type="ARBA" id="ARBA00022892"/>
    </source>
</evidence>
<dbReference type="RefSeq" id="XP_029644463.1">
    <property type="nucleotide sequence ID" value="XM_029788603.2"/>
</dbReference>
<dbReference type="AlphaFoldDB" id="A0A6P7T163"/>
<dbReference type="GO" id="GO:0016192">
    <property type="term" value="P:vesicle-mediated transport"/>
    <property type="evidence" value="ECO:0007669"/>
    <property type="project" value="UniProtKB-KW"/>
</dbReference>
<gene>
    <name evidence="11" type="primary">LOC115218673</name>
</gene>
<evidence type="ECO:0000313" key="11">
    <source>
        <dbReference type="RefSeq" id="XP_029644463.1"/>
    </source>
</evidence>
<feature type="region of interest" description="Disordered" evidence="9">
    <location>
        <begin position="1"/>
        <end position="20"/>
    </location>
</feature>
<dbReference type="GO" id="GO:0005774">
    <property type="term" value="C:vacuolar membrane"/>
    <property type="evidence" value="ECO:0007669"/>
    <property type="project" value="TreeGrafter"/>
</dbReference>
<dbReference type="Proteomes" id="UP000515154">
    <property type="component" value="Linkage group LG1"/>
</dbReference>
<keyword evidence="6" id="KW-0472">Membrane</keyword>
<evidence type="ECO:0000256" key="6">
    <source>
        <dbReference type="ARBA" id="ARBA00023136"/>
    </source>
</evidence>